<keyword evidence="3" id="KW-1185">Reference proteome</keyword>
<dbReference type="GeneID" id="90644514"/>
<protein>
    <submittedName>
        <fullName evidence="2">Uncharacterized protein</fullName>
    </submittedName>
</protein>
<accession>A0ABZ0NXX8</accession>
<proteinExistence type="predicted"/>
<organism evidence="2 3">
    <name type="scientific">Cercospora beticola</name>
    <name type="common">Sugarbeet leaf spot fungus</name>
    <dbReference type="NCBI Taxonomy" id="122368"/>
    <lineage>
        <taxon>Eukaryota</taxon>
        <taxon>Fungi</taxon>
        <taxon>Dikarya</taxon>
        <taxon>Ascomycota</taxon>
        <taxon>Pezizomycotina</taxon>
        <taxon>Dothideomycetes</taxon>
        <taxon>Dothideomycetidae</taxon>
        <taxon>Mycosphaerellales</taxon>
        <taxon>Mycosphaerellaceae</taxon>
        <taxon>Cercospora</taxon>
    </lineage>
</organism>
<evidence type="ECO:0000313" key="3">
    <source>
        <dbReference type="Proteomes" id="UP001302367"/>
    </source>
</evidence>
<keyword evidence="1" id="KW-0812">Transmembrane</keyword>
<dbReference type="Proteomes" id="UP001302367">
    <property type="component" value="Chromosome 5"/>
</dbReference>
<dbReference type="EMBL" id="CP134188">
    <property type="protein sequence ID" value="WPB04307.1"/>
    <property type="molecule type" value="Genomic_DNA"/>
</dbReference>
<keyword evidence="1" id="KW-1133">Transmembrane helix</keyword>
<evidence type="ECO:0000313" key="2">
    <source>
        <dbReference type="EMBL" id="WPB04307.1"/>
    </source>
</evidence>
<dbReference type="RefSeq" id="XP_065459193.1">
    <property type="nucleotide sequence ID" value="XM_065603121.1"/>
</dbReference>
<keyword evidence="1" id="KW-0472">Membrane</keyword>
<gene>
    <name evidence="2" type="ORF">RHO25_008953</name>
</gene>
<evidence type="ECO:0000256" key="1">
    <source>
        <dbReference type="SAM" id="Phobius"/>
    </source>
</evidence>
<reference evidence="2 3" key="1">
    <citation type="submission" date="2023-09" db="EMBL/GenBank/DDBJ databases">
        <title>Complete-Gapless Cercospora beticola genome.</title>
        <authorList>
            <person name="Wyatt N.A."/>
            <person name="Spanner R.E."/>
            <person name="Bolton M.D."/>
        </authorList>
    </citation>
    <scope>NUCLEOTIDE SEQUENCE [LARGE SCALE GENOMIC DNA]</scope>
    <source>
        <strain evidence="2">Cb09-40</strain>
    </source>
</reference>
<feature type="transmembrane region" description="Helical" evidence="1">
    <location>
        <begin position="56"/>
        <end position="78"/>
    </location>
</feature>
<name>A0ABZ0NXX8_CERBT</name>
<sequence length="156" mass="17057">MTAVVASMKWSLITVVNDPSRPGWDTNWDGIYANTGLKYTARPKIVSSKLTLQRSYLILLLFAVQPTMTLAMIAGSMMPRKVPVGKGFGIIAVLAGVRPESLGILKGAGFSGEVTEPIQLNIHIVEDESRSAKIVYTLSDQGPGPAEDLHRRWRYS</sequence>